<proteinExistence type="predicted"/>
<dbReference type="Proteomes" id="UP001307608">
    <property type="component" value="Chromosome"/>
</dbReference>
<evidence type="ECO:0000313" key="2">
    <source>
        <dbReference type="EMBL" id="BDX02323.1"/>
    </source>
</evidence>
<dbReference type="CDD" id="cd02227">
    <property type="entry name" value="cupin_TM1112-like"/>
    <property type="match status" value="1"/>
</dbReference>
<dbReference type="PANTHER" id="PTHR40943">
    <property type="entry name" value="CYTOPLASMIC PROTEIN-RELATED"/>
    <property type="match status" value="1"/>
</dbReference>
<dbReference type="SUPFAM" id="SSF51182">
    <property type="entry name" value="RmlC-like cupins"/>
    <property type="match status" value="1"/>
</dbReference>
<evidence type="ECO:0000313" key="3">
    <source>
        <dbReference type="Proteomes" id="UP001307608"/>
    </source>
</evidence>
<dbReference type="RefSeq" id="WP_338266082.1">
    <property type="nucleotide sequence ID" value="NZ_AP027271.1"/>
</dbReference>
<sequence length="104" mass="12063">MGFTRLDTDIQAEEYYVSEEKRLEGNPLQKLWMEYTDSSETFSAGIWQSDKGKWKIRYSEEEYCHILEGISLITEEGKEPIRVTAGDRFVISAGFQGSWEVVEL</sequence>
<dbReference type="Pfam" id="PF05899">
    <property type="entry name" value="Cupin_3"/>
    <property type="match status" value="1"/>
</dbReference>
<dbReference type="InterPro" id="IPR008579">
    <property type="entry name" value="UGlyAH_Cupin_dom"/>
</dbReference>
<dbReference type="EMBL" id="AP027271">
    <property type="protein sequence ID" value="BDX02323.1"/>
    <property type="molecule type" value="Genomic_DNA"/>
</dbReference>
<protein>
    <recommendedName>
        <fullName evidence="1">(S)-ureidoglycine aminohydrolase cupin domain-containing protein</fullName>
    </recommendedName>
</protein>
<feature type="domain" description="(S)-ureidoglycine aminohydrolase cupin" evidence="1">
    <location>
        <begin position="38"/>
        <end position="103"/>
    </location>
</feature>
<name>A0ABM8FB81_9GAMM</name>
<dbReference type="PANTHER" id="PTHR40943:SF2">
    <property type="entry name" value="(S)-UREIDOGLYCINE AMINOHYDROLASE CUPIN DOMAIN-CONTAINING PROTEIN"/>
    <property type="match status" value="1"/>
</dbReference>
<organism evidence="2 3">
    <name type="scientific">Marinomonas pontica</name>
    <dbReference type="NCBI Taxonomy" id="264739"/>
    <lineage>
        <taxon>Bacteria</taxon>
        <taxon>Pseudomonadati</taxon>
        <taxon>Pseudomonadota</taxon>
        <taxon>Gammaproteobacteria</taxon>
        <taxon>Oceanospirillales</taxon>
        <taxon>Oceanospirillaceae</taxon>
        <taxon>Marinomonas</taxon>
    </lineage>
</organism>
<dbReference type="InterPro" id="IPR014710">
    <property type="entry name" value="RmlC-like_jellyroll"/>
</dbReference>
<accession>A0ABM8FB81</accession>
<evidence type="ECO:0000259" key="1">
    <source>
        <dbReference type="Pfam" id="PF05899"/>
    </source>
</evidence>
<reference evidence="2 3" key="1">
    <citation type="submission" date="2023-01" db="EMBL/GenBank/DDBJ databases">
        <title>Complete genome sequence of Marinomonas pontica strain 200518_36.</title>
        <authorList>
            <person name="Ueki S."/>
            <person name="Gajardo G."/>
            <person name="Maruyama F."/>
        </authorList>
    </citation>
    <scope>NUCLEOTIDE SEQUENCE [LARGE SCALE GENOMIC DNA]</scope>
    <source>
        <strain evidence="2 3">200518_36</strain>
    </source>
</reference>
<keyword evidence="3" id="KW-1185">Reference proteome</keyword>
<dbReference type="Gene3D" id="2.60.120.10">
    <property type="entry name" value="Jelly Rolls"/>
    <property type="match status" value="1"/>
</dbReference>
<gene>
    <name evidence="2" type="ORF">MACH16_10710</name>
</gene>
<dbReference type="InterPro" id="IPR011051">
    <property type="entry name" value="RmlC_Cupin_sf"/>
</dbReference>